<dbReference type="InterPro" id="IPR011234">
    <property type="entry name" value="Fumarylacetoacetase-like_C"/>
</dbReference>
<evidence type="ECO:0000313" key="4">
    <source>
        <dbReference type="Proteomes" id="UP000249542"/>
    </source>
</evidence>
<sequence>MNNEEIAEILDQAAKNATATQQLAEKHEFTLEDAYDIQRLSIDKRLARGEEITGFKLGFTSRAKMEQMGVHDLIWGILTNEMELQPQEEVSLDRWIHPRAEPEIAFRISKDIEESIGLKDIHKYVDAMAPALEIIDSRYENFKFSLEDVVADNCSSTGYVIGDWVDLNTEISDLNIDLRINNEVIQEGKTSAILNNPLQSLVELSRLASKAGIKVQKGQVVLAGAATAASYLEKNQHIETQVEKLGKVSFKTK</sequence>
<dbReference type="GO" id="GO:0005737">
    <property type="term" value="C:cytoplasm"/>
    <property type="evidence" value="ECO:0007669"/>
    <property type="project" value="TreeGrafter"/>
</dbReference>
<dbReference type="PANTHER" id="PTHR30143:SF0">
    <property type="entry name" value="2-KETO-4-PENTENOATE HYDRATASE"/>
    <property type="match status" value="1"/>
</dbReference>
<keyword evidence="1" id="KW-0456">Lyase</keyword>
<dbReference type="Proteomes" id="UP000249542">
    <property type="component" value="Unassembled WGS sequence"/>
</dbReference>
<dbReference type="Pfam" id="PF01557">
    <property type="entry name" value="FAA_hydrolase"/>
    <property type="match status" value="1"/>
</dbReference>
<evidence type="ECO:0000313" key="3">
    <source>
        <dbReference type="EMBL" id="PZW39576.1"/>
    </source>
</evidence>
<evidence type="ECO:0000256" key="1">
    <source>
        <dbReference type="ARBA" id="ARBA00023239"/>
    </source>
</evidence>
<dbReference type="InterPro" id="IPR050772">
    <property type="entry name" value="Hydratase-Decarb/MhpD_sf"/>
</dbReference>
<dbReference type="GO" id="GO:0008684">
    <property type="term" value="F:2-oxopent-4-enoate hydratase activity"/>
    <property type="evidence" value="ECO:0007669"/>
    <property type="project" value="TreeGrafter"/>
</dbReference>
<accession>A0A2W7HYC1</accession>
<comment type="caution">
    <text evidence="3">The sequence shown here is derived from an EMBL/GenBank/DDBJ whole genome shotgun (WGS) entry which is preliminary data.</text>
</comment>
<dbReference type="AlphaFoldDB" id="A0A2W7HYC1"/>
<dbReference type="PANTHER" id="PTHR30143">
    <property type="entry name" value="ACID HYDRATASE"/>
    <property type="match status" value="1"/>
</dbReference>
<evidence type="ECO:0000259" key="2">
    <source>
        <dbReference type="Pfam" id="PF01557"/>
    </source>
</evidence>
<dbReference type="InterPro" id="IPR036663">
    <property type="entry name" value="Fumarylacetoacetase_C_sf"/>
</dbReference>
<organism evidence="3 4">
    <name type="scientific">Mesonia algae</name>
    <dbReference type="NCBI Taxonomy" id="213248"/>
    <lineage>
        <taxon>Bacteria</taxon>
        <taxon>Pseudomonadati</taxon>
        <taxon>Bacteroidota</taxon>
        <taxon>Flavobacteriia</taxon>
        <taxon>Flavobacteriales</taxon>
        <taxon>Flavobacteriaceae</taxon>
        <taxon>Mesonia</taxon>
    </lineage>
</organism>
<dbReference type="RefSeq" id="WP_111541232.1">
    <property type="nucleotide sequence ID" value="NZ_QKYV01000005.1"/>
</dbReference>
<feature type="domain" description="Fumarylacetoacetase-like C-terminal" evidence="2">
    <location>
        <begin position="85"/>
        <end position="248"/>
    </location>
</feature>
<dbReference type="SUPFAM" id="SSF56529">
    <property type="entry name" value="FAH"/>
    <property type="match status" value="1"/>
</dbReference>
<proteinExistence type="predicted"/>
<dbReference type="Gene3D" id="3.90.850.10">
    <property type="entry name" value="Fumarylacetoacetase-like, C-terminal domain"/>
    <property type="match status" value="1"/>
</dbReference>
<reference evidence="3 4" key="1">
    <citation type="submission" date="2018-06" db="EMBL/GenBank/DDBJ databases">
        <title>Genomic Encyclopedia of Archaeal and Bacterial Type Strains, Phase II (KMG-II): from individual species to whole genera.</title>
        <authorList>
            <person name="Goeker M."/>
        </authorList>
    </citation>
    <scope>NUCLEOTIDE SEQUENCE [LARGE SCALE GENOMIC DNA]</scope>
    <source>
        <strain evidence="3 4">DSM 15361</strain>
    </source>
</reference>
<dbReference type="EMBL" id="QKYV01000005">
    <property type="protein sequence ID" value="PZW39576.1"/>
    <property type="molecule type" value="Genomic_DNA"/>
</dbReference>
<protein>
    <submittedName>
        <fullName evidence="3">2-oxo-3-hexenedioate decarboxylase</fullName>
    </submittedName>
</protein>
<keyword evidence="4" id="KW-1185">Reference proteome</keyword>
<name>A0A2W7HYC1_9FLAO</name>
<gene>
    <name evidence="3" type="ORF">LX95_01934</name>
</gene>